<evidence type="ECO:0000313" key="1">
    <source>
        <dbReference type="EMBL" id="VDP02771.1"/>
    </source>
</evidence>
<organism evidence="3">
    <name type="scientific">Soboliphyme baturini</name>
    <dbReference type="NCBI Taxonomy" id="241478"/>
    <lineage>
        <taxon>Eukaryota</taxon>
        <taxon>Metazoa</taxon>
        <taxon>Ecdysozoa</taxon>
        <taxon>Nematoda</taxon>
        <taxon>Enoplea</taxon>
        <taxon>Dorylaimia</taxon>
        <taxon>Dioctophymatida</taxon>
        <taxon>Dioctophymatoidea</taxon>
        <taxon>Soboliphymatidae</taxon>
        <taxon>Soboliphyme</taxon>
    </lineage>
</organism>
<dbReference type="WBParaSite" id="SBAD_0000408601-mRNA-1">
    <property type="protein sequence ID" value="SBAD_0000408601-mRNA-1"/>
    <property type="gene ID" value="SBAD_0000408601"/>
</dbReference>
<keyword evidence="2" id="KW-1185">Reference proteome</keyword>
<accession>A0A183IJW6</accession>
<protein>
    <submittedName>
        <fullName evidence="3">50S ribosomal protein L23</fullName>
    </submittedName>
</protein>
<proteinExistence type="predicted"/>
<reference evidence="1 2" key="2">
    <citation type="submission" date="2018-11" db="EMBL/GenBank/DDBJ databases">
        <authorList>
            <consortium name="Pathogen Informatics"/>
        </authorList>
    </citation>
    <scope>NUCLEOTIDE SEQUENCE [LARGE SCALE GENOMIC DNA]</scope>
</reference>
<evidence type="ECO:0000313" key="3">
    <source>
        <dbReference type="WBParaSite" id="SBAD_0000408601-mRNA-1"/>
    </source>
</evidence>
<evidence type="ECO:0000313" key="2">
    <source>
        <dbReference type="Proteomes" id="UP000270296"/>
    </source>
</evidence>
<name>A0A183IJW6_9BILA</name>
<dbReference type="AlphaFoldDB" id="A0A183IJW6"/>
<dbReference type="Proteomes" id="UP000270296">
    <property type="component" value="Unassembled WGS sequence"/>
</dbReference>
<gene>
    <name evidence="1" type="ORF">SBAD_LOCUS3912</name>
</gene>
<sequence>MPITTQIAKKDGWLEVICASAKKCNTRSMN</sequence>
<reference evidence="3" key="1">
    <citation type="submission" date="2016-06" db="UniProtKB">
        <authorList>
            <consortium name="WormBaseParasite"/>
        </authorList>
    </citation>
    <scope>IDENTIFICATION</scope>
</reference>
<dbReference type="EMBL" id="UZAM01008019">
    <property type="protein sequence ID" value="VDP02771.1"/>
    <property type="molecule type" value="Genomic_DNA"/>
</dbReference>